<name>A0A742TL71_SALER</name>
<accession>A0A742TL71</accession>
<feature type="transmembrane region" description="Helical" evidence="1">
    <location>
        <begin position="17"/>
        <end position="37"/>
    </location>
</feature>
<keyword evidence="1" id="KW-1133">Transmembrane helix</keyword>
<dbReference type="RefSeq" id="WP_157894464.1">
    <property type="nucleotide sequence ID" value="NZ_MZAB01000011.1"/>
</dbReference>
<reference evidence="2" key="2">
    <citation type="submission" date="2020-02" db="EMBL/GenBank/DDBJ databases">
        <authorList>
            <consortium name="NCBI Pathogen Detection Project"/>
        </authorList>
    </citation>
    <scope>NUCLEOTIDE SEQUENCE</scope>
    <source>
        <strain evidence="2">MA.CK_03/00002854</strain>
    </source>
</reference>
<protein>
    <submittedName>
        <fullName evidence="2">Uncharacterized protein</fullName>
    </submittedName>
</protein>
<sequence>MAKKGVVFFSLHDRRRILSSSLCGKATILLGVLPIILPIKRRFTYEKAFTVSVIS</sequence>
<organism evidence="2">
    <name type="scientific">Salmonella enterica</name>
    <name type="common">Salmonella choleraesuis</name>
    <dbReference type="NCBI Taxonomy" id="28901"/>
    <lineage>
        <taxon>Bacteria</taxon>
        <taxon>Pseudomonadati</taxon>
        <taxon>Pseudomonadota</taxon>
        <taxon>Gammaproteobacteria</taxon>
        <taxon>Enterobacterales</taxon>
        <taxon>Enterobacteriaceae</taxon>
        <taxon>Salmonella</taxon>
    </lineage>
</organism>
<evidence type="ECO:0000256" key="1">
    <source>
        <dbReference type="SAM" id="Phobius"/>
    </source>
</evidence>
<comment type="caution">
    <text evidence="2">The sequence shown here is derived from an EMBL/GenBank/DDBJ whole genome shotgun (WGS) entry which is preliminary data.</text>
</comment>
<evidence type="ECO:0000313" key="2">
    <source>
        <dbReference type="EMBL" id="HAF1575271.1"/>
    </source>
</evidence>
<proteinExistence type="predicted"/>
<dbReference type="EMBL" id="DAAUKG010000004">
    <property type="protein sequence ID" value="HAF1575271.1"/>
    <property type="molecule type" value="Genomic_DNA"/>
</dbReference>
<gene>
    <name evidence="2" type="ORF">G9B28_002279</name>
</gene>
<reference evidence="2" key="1">
    <citation type="journal article" date="2018" name="Genome Biol.">
        <title>SKESA: strategic k-mer extension for scrupulous assemblies.</title>
        <authorList>
            <person name="Souvorov A."/>
            <person name="Agarwala R."/>
            <person name="Lipman D.J."/>
        </authorList>
    </citation>
    <scope>NUCLEOTIDE SEQUENCE</scope>
    <source>
        <strain evidence="2">MA.CK_03/00002854</strain>
    </source>
</reference>
<dbReference type="AlphaFoldDB" id="A0A742TL71"/>
<keyword evidence="1" id="KW-0472">Membrane</keyword>
<keyword evidence="1" id="KW-0812">Transmembrane</keyword>